<keyword evidence="2" id="KW-1185">Reference proteome</keyword>
<evidence type="ECO:0000313" key="1">
    <source>
        <dbReference type="EMBL" id="KAJ8876472.1"/>
    </source>
</evidence>
<reference evidence="1 2" key="1">
    <citation type="submission" date="2023-02" db="EMBL/GenBank/DDBJ databases">
        <title>LHISI_Scaffold_Assembly.</title>
        <authorList>
            <person name="Stuart O.P."/>
            <person name="Cleave R."/>
            <person name="Magrath M.J.L."/>
            <person name="Mikheyev A.S."/>
        </authorList>
    </citation>
    <scope>NUCLEOTIDE SEQUENCE [LARGE SCALE GENOMIC DNA]</scope>
    <source>
        <strain evidence="1">Daus_M_001</strain>
        <tissue evidence="1">Leg muscle</tissue>
    </source>
</reference>
<dbReference type="EMBL" id="JARBHB010000008">
    <property type="protein sequence ID" value="KAJ8876472.1"/>
    <property type="molecule type" value="Genomic_DNA"/>
</dbReference>
<comment type="caution">
    <text evidence="1">The sequence shown here is derived from an EMBL/GenBank/DDBJ whole genome shotgun (WGS) entry which is preliminary data.</text>
</comment>
<dbReference type="Proteomes" id="UP001159363">
    <property type="component" value="Chromosome 7"/>
</dbReference>
<accession>A0ABQ9GWR9</accession>
<name>A0ABQ9GWR9_9NEOP</name>
<sequence length="136" mass="15412">MWLPGDVYKAGSYPEGTAMSSSVVQPLCGQFWLRPFADLVRPAEAILFVMLPVPWYDKFIATGSVNRQTGSDRECTSGEMVKEIRKDFNKNRVYTSLVCDFSNPHRRTVNDTNSIAPDMLLHTWAEIDLHKATKEV</sequence>
<organism evidence="1 2">
    <name type="scientific">Dryococelus australis</name>
    <dbReference type="NCBI Taxonomy" id="614101"/>
    <lineage>
        <taxon>Eukaryota</taxon>
        <taxon>Metazoa</taxon>
        <taxon>Ecdysozoa</taxon>
        <taxon>Arthropoda</taxon>
        <taxon>Hexapoda</taxon>
        <taxon>Insecta</taxon>
        <taxon>Pterygota</taxon>
        <taxon>Neoptera</taxon>
        <taxon>Polyneoptera</taxon>
        <taxon>Phasmatodea</taxon>
        <taxon>Verophasmatodea</taxon>
        <taxon>Anareolatae</taxon>
        <taxon>Phasmatidae</taxon>
        <taxon>Eurycanthinae</taxon>
        <taxon>Dryococelus</taxon>
    </lineage>
</organism>
<gene>
    <name evidence="1" type="ORF">PR048_020917</name>
</gene>
<evidence type="ECO:0000313" key="2">
    <source>
        <dbReference type="Proteomes" id="UP001159363"/>
    </source>
</evidence>
<proteinExistence type="predicted"/>
<protein>
    <submittedName>
        <fullName evidence="1">Uncharacterized protein</fullName>
    </submittedName>
</protein>